<keyword evidence="6" id="KW-0067">ATP-binding</keyword>
<proteinExistence type="inferred from homology"/>
<gene>
    <name evidence="8" type="ORF">SCHPADRAFT_931078</name>
</gene>
<reference evidence="8 9" key="1">
    <citation type="submission" date="2015-04" db="EMBL/GenBank/DDBJ databases">
        <title>Complete genome sequence of Schizopora paradoxa KUC8140, a cosmopolitan wood degrader in East Asia.</title>
        <authorList>
            <consortium name="DOE Joint Genome Institute"/>
            <person name="Min B."/>
            <person name="Park H."/>
            <person name="Jang Y."/>
            <person name="Kim J.-J."/>
            <person name="Kim K.H."/>
            <person name="Pangilinan J."/>
            <person name="Lipzen A."/>
            <person name="Riley R."/>
            <person name="Grigoriev I.V."/>
            <person name="Spatafora J.W."/>
            <person name="Choi I.-G."/>
        </authorList>
    </citation>
    <scope>NUCLEOTIDE SEQUENCE [LARGE SCALE GENOMIC DNA]</scope>
    <source>
        <strain evidence="8 9">KUC8140</strain>
    </source>
</reference>
<evidence type="ECO:0000256" key="4">
    <source>
        <dbReference type="ARBA" id="ARBA00022741"/>
    </source>
</evidence>
<dbReference type="OrthoDB" id="2104723at2759"/>
<evidence type="ECO:0000256" key="1">
    <source>
        <dbReference type="ARBA" id="ARBA00008805"/>
    </source>
</evidence>
<dbReference type="PANTHER" id="PTHR10534:SF2">
    <property type="entry name" value="PYRIDOXAL KINASE"/>
    <property type="match status" value="1"/>
</dbReference>
<dbReference type="GO" id="GO:0009443">
    <property type="term" value="P:pyridoxal 5'-phosphate salvage"/>
    <property type="evidence" value="ECO:0007669"/>
    <property type="project" value="InterPro"/>
</dbReference>
<keyword evidence="4" id="KW-0547">Nucleotide-binding</keyword>
<dbReference type="GO" id="GO:0008478">
    <property type="term" value="F:pyridoxal kinase activity"/>
    <property type="evidence" value="ECO:0007669"/>
    <property type="project" value="UniProtKB-EC"/>
</dbReference>
<evidence type="ECO:0000256" key="2">
    <source>
        <dbReference type="ARBA" id="ARBA00012104"/>
    </source>
</evidence>
<evidence type="ECO:0000256" key="3">
    <source>
        <dbReference type="ARBA" id="ARBA00022679"/>
    </source>
</evidence>
<accession>A0A0H2RDF5</accession>
<dbReference type="Proteomes" id="UP000053477">
    <property type="component" value="Unassembled WGS sequence"/>
</dbReference>
<dbReference type="EMBL" id="KQ086052">
    <property type="protein sequence ID" value="KLO09547.1"/>
    <property type="molecule type" value="Genomic_DNA"/>
</dbReference>
<dbReference type="InterPro" id="IPR029056">
    <property type="entry name" value="Ribokinase-like"/>
</dbReference>
<comment type="similarity">
    <text evidence="1">Belongs to the pyridoxine kinase family.</text>
</comment>
<organism evidence="8 9">
    <name type="scientific">Schizopora paradoxa</name>
    <dbReference type="NCBI Taxonomy" id="27342"/>
    <lineage>
        <taxon>Eukaryota</taxon>
        <taxon>Fungi</taxon>
        <taxon>Dikarya</taxon>
        <taxon>Basidiomycota</taxon>
        <taxon>Agaricomycotina</taxon>
        <taxon>Agaricomycetes</taxon>
        <taxon>Hymenochaetales</taxon>
        <taxon>Schizoporaceae</taxon>
        <taxon>Schizopora</taxon>
    </lineage>
</organism>
<evidence type="ECO:0000256" key="5">
    <source>
        <dbReference type="ARBA" id="ARBA00022777"/>
    </source>
</evidence>
<dbReference type="InParanoid" id="A0A0H2RDF5"/>
<dbReference type="GO" id="GO:0005829">
    <property type="term" value="C:cytosol"/>
    <property type="evidence" value="ECO:0007669"/>
    <property type="project" value="TreeGrafter"/>
</dbReference>
<name>A0A0H2RDF5_9AGAM</name>
<dbReference type="CDD" id="cd01173">
    <property type="entry name" value="pyridoxal_pyridoxamine_kinase"/>
    <property type="match status" value="1"/>
</dbReference>
<dbReference type="GO" id="GO:0005524">
    <property type="term" value="F:ATP binding"/>
    <property type="evidence" value="ECO:0007669"/>
    <property type="project" value="UniProtKB-KW"/>
</dbReference>
<dbReference type="SUPFAM" id="SSF53613">
    <property type="entry name" value="Ribokinase-like"/>
    <property type="match status" value="1"/>
</dbReference>
<dbReference type="Gene3D" id="3.40.1190.20">
    <property type="match status" value="1"/>
</dbReference>
<dbReference type="InterPro" id="IPR013749">
    <property type="entry name" value="PM/HMP-P_kinase-1"/>
</dbReference>
<evidence type="ECO:0000259" key="7">
    <source>
        <dbReference type="Pfam" id="PF08543"/>
    </source>
</evidence>
<dbReference type="Pfam" id="PF08543">
    <property type="entry name" value="Phos_pyr_kin"/>
    <property type="match status" value="1"/>
</dbReference>
<dbReference type="STRING" id="27342.A0A0H2RDF5"/>
<dbReference type="PANTHER" id="PTHR10534">
    <property type="entry name" value="PYRIDOXAL KINASE"/>
    <property type="match status" value="1"/>
</dbReference>
<keyword evidence="5" id="KW-0418">Kinase</keyword>
<protein>
    <recommendedName>
        <fullName evidence="2">pyridoxal kinase</fullName>
        <ecNumber evidence="2">2.7.1.35</ecNumber>
    </recommendedName>
</protein>
<dbReference type="InterPro" id="IPR004625">
    <property type="entry name" value="PyrdxlKinase"/>
</dbReference>
<dbReference type="AlphaFoldDB" id="A0A0H2RDF5"/>
<feature type="domain" description="Pyridoxamine kinase/Phosphomethylpyrimidine kinase" evidence="7">
    <location>
        <begin position="91"/>
        <end position="180"/>
    </location>
</feature>
<sequence length="357" mass="39356">MSERVLSIQSHVSFGYVGGKAAVFPLQCLGYDVDVVNSVNFSNHSGYGRFGGSKATPEDLIKIFNLMEQNGLLSPSRLLTGYIPGGEALTVIAQLAKKLRSNNPDLIYLLDPVLGDSGKLYVSPDVVPIYRSILPLATIITPNWFEVETLTEVRLTNVDALRRALAILHEQYRVPHVVVSSMPLVPPVEAGLPAILRSPKSSEDLICISSSFIPDHSKRANPPELSSVFVLRFPCLPGYFSGVGDLFSALVLAHYRPSLPTLPQSAPPTQTPLSIATSHALSKTFSILEFTSAQLLSLPEEERTLTDDEADGADPERKVKRMRGRELKLIQGQDILRGERPIETRWMAAWEDFWHSK</sequence>
<keyword evidence="3" id="KW-0808">Transferase</keyword>
<keyword evidence="9" id="KW-1185">Reference proteome</keyword>
<evidence type="ECO:0000256" key="6">
    <source>
        <dbReference type="ARBA" id="ARBA00022840"/>
    </source>
</evidence>
<dbReference type="EC" id="2.7.1.35" evidence="2"/>
<dbReference type="NCBIfam" id="TIGR00687">
    <property type="entry name" value="pyridox_kin"/>
    <property type="match status" value="1"/>
</dbReference>
<evidence type="ECO:0000313" key="9">
    <source>
        <dbReference type="Proteomes" id="UP000053477"/>
    </source>
</evidence>
<dbReference type="FunCoup" id="A0A0H2RDF5">
    <property type="interactions" value="397"/>
</dbReference>
<evidence type="ECO:0000313" key="8">
    <source>
        <dbReference type="EMBL" id="KLO09547.1"/>
    </source>
</evidence>